<sequence length="119" mass="13981">MKRGDFFTYSSVNFLKTRSSSQVPIDGSSRYLEDDFVDRVAMRQQRKLNEEVNDNLAVKREEGFICCSRIKFDHSEYRKKIKPVDFDKCTEELGDSSPVRKRLQLRVALQQTAYVILYT</sequence>
<evidence type="ECO:0000313" key="1">
    <source>
        <dbReference type="EMBL" id="CAH3192783.1"/>
    </source>
</evidence>
<comment type="caution">
    <text evidence="1">The sequence shown here is derived from an EMBL/GenBank/DDBJ whole genome shotgun (WGS) entry which is preliminary data.</text>
</comment>
<accession>A0ABN8SMF2</accession>
<dbReference type="Proteomes" id="UP001159427">
    <property type="component" value="Unassembled WGS sequence"/>
</dbReference>
<dbReference type="EMBL" id="CALNXI010003291">
    <property type="protein sequence ID" value="CAH3192783.1"/>
    <property type="molecule type" value="Genomic_DNA"/>
</dbReference>
<protein>
    <submittedName>
        <fullName evidence="1">Uncharacterized protein</fullName>
    </submittedName>
</protein>
<reference evidence="1 2" key="1">
    <citation type="submission" date="2022-05" db="EMBL/GenBank/DDBJ databases">
        <authorList>
            <consortium name="Genoscope - CEA"/>
            <person name="William W."/>
        </authorList>
    </citation>
    <scope>NUCLEOTIDE SEQUENCE [LARGE SCALE GENOMIC DNA]</scope>
</reference>
<gene>
    <name evidence="1" type="ORF">PEVE_00024542</name>
</gene>
<keyword evidence="2" id="KW-1185">Reference proteome</keyword>
<name>A0ABN8SMF2_9CNID</name>
<organism evidence="1 2">
    <name type="scientific">Porites evermanni</name>
    <dbReference type="NCBI Taxonomy" id="104178"/>
    <lineage>
        <taxon>Eukaryota</taxon>
        <taxon>Metazoa</taxon>
        <taxon>Cnidaria</taxon>
        <taxon>Anthozoa</taxon>
        <taxon>Hexacorallia</taxon>
        <taxon>Scleractinia</taxon>
        <taxon>Fungiina</taxon>
        <taxon>Poritidae</taxon>
        <taxon>Porites</taxon>
    </lineage>
</organism>
<proteinExistence type="predicted"/>
<evidence type="ECO:0000313" key="2">
    <source>
        <dbReference type="Proteomes" id="UP001159427"/>
    </source>
</evidence>